<keyword evidence="4 7" id="KW-1133">Transmembrane helix</keyword>
<accession>A0A1X6X4J8</accession>
<keyword evidence="5 7" id="KW-0472">Membrane</keyword>
<dbReference type="PANTHER" id="PTHR30572">
    <property type="entry name" value="MEMBRANE COMPONENT OF TRANSPORTER-RELATED"/>
    <property type="match status" value="1"/>
</dbReference>
<feature type="transmembrane region" description="Helical" evidence="7">
    <location>
        <begin position="22"/>
        <end position="43"/>
    </location>
</feature>
<dbReference type="PANTHER" id="PTHR30572:SF4">
    <property type="entry name" value="ABC TRANSPORTER PERMEASE YTRF"/>
    <property type="match status" value="1"/>
</dbReference>
<evidence type="ECO:0000256" key="6">
    <source>
        <dbReference type="ARBA" id="ARBA00038076"/>
    </source>
</evidence>
<keyword evidence="11" id="KW-1185">Reference proteome</keyword>
<evidence type="ECO:0000256" key="4">
    <source>
        <dbReference type="ARBA" id="ARBA00022989"/>
    </source>
</evidence>
<dbReference type="GO" id="GO:0005886">
    <property type="term" value="C:plasma membrane"/>
    <property type="evidence" value="ECO:0007669"/>
    <property type="project" value="UniProtKB-SubCell"/>
</dbReference>
<dbReference type="InterPro" id="IPR050250">
    <property type="entry name" value="Macrolide_Exporter_MacB"/>
</dbReference>
<keyword evidence="3 7" id="KW-0812">Transmembrane</keyword>
<feature type="transmembrane region" description="Helical" evidence="7">
    <location>
        <begin position="279"/>
        <end position="304"/>
    </location>
</feature>
<dbReference type="OrthoDB" id="3510103at2"/>
<evidence type="ECO:0000313" key="11">
    <source>
        <dbReference type="Proteomes" id="UP000195981"/>
    </source>
</evidence>
<feature type="domain" description="MacB-like periplasmic core" evidence="9">
    <location>
        <begin position="23"/>
        <end position="249"/>
    </location>
</feature>
<gene>
    <name evidence="10" type="ORF">FM110_10380</name>
</gene>
<comment type="subcellular location">
    <subcellularLocation>
        <location evidence="1">Cell membrane</location>
        <topology evidence="1">Multi-pass membrane protein</topology>
    </subcellularLocation>
</comment>
<dbReference type="AlphaFoldDB" id="A0A1X6X4J8"/>
<dbReference type="EMBL" id="FWFG01000092">
    <property type="protein sequence ID" value="SLM93758.1"/>
    <property type="molecule type" value="Genomic_DNA"/>
</dbReference>
<dbReference type="Pfam" id="PF12704">
    <property type="entry name" value="MacB_PCD"/>
    <property type="match status" value="1"/>
</dbReference>
<evidence type="ECO:0000256" key="1">
    <source>
        <dbReference type="ARBA" id="ARBA00004651"/>
    </source>
</evidence>
<protein>
    <submittedName>
        <fullName evidence="10">ABC transporter permease protein</fullName>
    </submittedName>
</protein>
<feature type="domain" description="ABC3 transporter permease C-terminal" evidence="8">
    <location>
        <begin position="284"/>
        <end position="401"/>
    </location>
</feature>
<organism evidence="10 11">
    <name type="scientific">Brachybacterium nesterenkovii</name>
    <dbReference type="NCBI Taxonomy" id="47847"/>
    <lineage>
        <taxon>Bacteria</taxon>
        <taxon>Bacillati</taxon>
        <taxon>Actinomycetota</taxon>
        <taxon>Actinomycetes</taxon>
        <taxon>Micrococcales</taxon>
        <taxon>Dermabacteraceae</taxon>
        <taxon>Brachybacterium</taxon>
    </lineage>
</organism>
<comment type="similarity">
    <text evidence="6">Belongs to the ABC-4 integral membrane protein family.</text>
</comment>
<dbReference type="Proteomes" id="UP000195981">
    <property type="component" value="Unassembled WGS sequence"/>
</dbReference>
<proteinExistence type="inferred from homology"/>
<dbReference type="InterPro" id="IPR003838">
    <property type="entry name" value="ABC3_permease_C"/>
</dbReference>
<feature type="transmembrane region" description="Helical" evidence="7">
    <location>
        <begin position="324"/>
        <end position="351"/>
    </location>
</feature>
<dbReference type="InterPro" id="IPR025857">
    <property type="entry name" value="MacB_PCD"/>
</dbReference>
<evidence type="ECO:0000256" key="3">
    <source>
        <dbReference type="ARBA" id="ARBA00022692"/>
    </source>
</evidence>
<dbReference type="Pfam" id="PF02687">
    <property type="entry name" value="FtsX"/>
    <property type="match status" value="1"/>
</dbReference>
<evidence type="ECO:0000313" key="10">
    <source>
        <dbReference type="EMBL" id="SLM93758.1"/>
    </source>
</evidence>
<name>A0A1X6X4J8_9MICO</name>
<dbReference type="RefSeq" id="WP_087104689.1">
    <property type="nucleotide sequence ID" value="NZ_FWFG01000092.1"/>
</dbReference>
<sequence length="409" mass="42720">MTGLIASIVEAYGELRVSKGRILLSLLGVAFSVFALTTVMSGGQMLEQSLKQSVESFGGRPAVLTVQPMGDMGADGGSGGRATVEDMDRAVLEQFDQMGITERSRDLQGTLRVQTGSGVVAASGRGVDPGWGPMHRVDVLQGRWFADSDEGRLSPAIVVDETLYEKLGRPELGAETVDLVADKGATAPVVVIGVVPANEFAAMGMDATVYISASAADDLPAGSGMEQAARQYLAWVPEESAEEVASQLSARLTDAPTGSYDAYRMDGAGDIEAFRYVRYALMGVAAVILVLGAMGLVNIALVTIRYRVREIGIRRSYGATGLRIFIGVLMESVVATVIAGIVGVTAAVALVKAPFVTEWFHSIGLVDVPPFPTTAVITGLTAATAVGILAGALPAIIATRIKVIDAIRS</sequence>
<evidence type="ECO:0000259" key="8">
    <source>
        <dbReference type="Pfam" id="PF02687"/>
    </source>
</evidence>
<reference evidence="10 11" key="1">
    <citation type="submission" date="2017-02" db="EMBL/GenBank/DDBJ databases">
        <authorList>
            <person name="Peterson S.W."/>
        </authorList>
    </citation>
    <scope>NUCLEOTIDE SEQUENCE [LARGE SCALE GENOMIC DNA]</scope>
    <source>
        <strain evidence="10 11">CIP104813</strain>
    </source>
</reference>
<evidence type="ECO:0000256" key="7">
    <source>
        <dbReference type="SAM" id="Phobius"/>
    </source>
</evidence>
<evidence type="ECO:0000256" key="2">
    <source>
        <dbReference type="ARBA" id="ARBA00022475"/>
    </source>
</evidence>
<evidence type="ECO:0000259" key="9">
    <source>
        <dbReference type="Pfam" id="PF12704"/>
    </source>
</evidence>
<feature type="transmembrane region" description="Helical" evidence="7">
    <location>
        <begin position="371"/>
        <end position="398"/>
    </location>
</feature>
<evidence type="ECO:0000256" key="5">
    <source>
        <dbReference type="ARBA" id="ARBA00023136"/>
    </source>
</evidence>
<keyword evidence="2" id="KW-1003">Cell membrane</keyword>
<dbReference type="GO" id="GO:0022857">
    <property type="term" value="F:transmembrane transporter activity"/>
    <property type="evidence" value="ECO:0007669"/>
    <property type="project" value="TreeGrafter"/>
</dbReference>